<accession>A0A6G6AHU4</accession>
<organismHost>
    <name type="scientific">Ornithodoros moubata</name>
    <name type="common">Soft tick</name>
    <name type="synonym">Argasid tick</name>
    <dbReference type="NCBI Taxonomy" id="6938"/>
</organismHost>
<organismHost>
    <name type="scientific">Ornithodoros</name>
    <name type="common">relapsing fever ticks</name>
    <dbReference type="NCBI Taxonomy" id="6937"/>
</organismHost>
<dbReference type="Proteomes" id="UP000500872">
    <property type="component" value="Segment"/>
</dbReference>
<proteinExistence type="predicted"/>
<evidence type="ECO:0000313" key="1">
    <source>
        <dbReference type="EMBL" id="QID21237.1"/>
    </source>
</evidence>
<organismHost>
    <name type="scientific">Potamochoerus larvatus</name>
    <name type="common">Bushpig</name>
    <dbReference type="NCBI Taxonomy" id="273792"/>
</organismHost>
<sequence>MVFLSCTTFIKVRKPSGFTACRTRLGTILFVETWISIPSPNGKPYLKNADSHRFLVNSLRSTNCSSYLKNN</sequence>
<reference evidence="2" key="1">
    <citation type="submission" date="2020-01" db="EMBL/GenBank/DDBJ databases">
        <authorList>
            <person name="Chastagner A."/>
            <person name="Le Potier M.-F."/>
            <person name="Pereira de Oliveira R."/>
        </authorList>
    </citation>
    <scope>NUCLEOTIDE SEQUENCE [LARGE SCALE GENOMIC DNA]</scope>
    <source>
        <strain evidence="2">Liv13/33</strain>
    </source>
</reference>
<organismHost>
    <name type="scientific">Sus scrofa</name>
    <name type="common">Pig</name>
    <dbReference type="NCBI Taxonomy" id="9823"/>
</organismHost>
<dbReference type="EMBL" id="MN913970">
    <property type="protein sequence ID" value="QID21237.1"/>
    <property type="molecule type" value="Genomic_DNA"/>
</dbReference>
<organismHost>
    <name type="scientific">Phacochoerus africanus</name>
    <name type="common">Warthog</name>
    <dbReference type="NCBI Taxonomy" id="41426"/>
</organismHost>
<protein>
    <submittedName>
        <fullName evidence="1">Uncharacterized protein</fullName>
    </submittedName>
</protein>
<name>A0A6G6AHU4_ASF</name>
<evidence type="ECO:0000313" key="2">
    <source>
        <dbReference type="Proteomes" id="UP000500872"/>
    </source>
</evidence>
<organism evidence="1 2">
    <name type="scientific">African swine fever virus</name>
    <name type="common">ASFV</name>
    <dbReference type="NCBI Taxonomy" id="10497"/>
    <lineage>
        <taxon>Viruses</taxon>
        <taxon>Varidnaviria</taxon>
        <taxon>Bamfordvirae</taxon>
        <taxon>Nucleocytoviricota</taxon>
        <taxon>Pokkesviricetes</taxon>
        <taxon>Asfuvirales</taxon>
        <taxon>Asfarviridae</taxon>
        <taxon>Asfivirus</taxon>
        <taxon>Asfivirus haemorrhagiae</taxon>
    </lineage>
</organism>
<organismHost>
    <name type="scientific">Phacochoerus aethiopicus</name>
    <name type="common">Warthog</name>
    <dbReference type="NCBI Taxonomy" id="85517"/>
</organismHost>